<dbReference type="Pfam" id="PF02958">
    <property type="entry name" value="EcKL"/>
    <property type="match status" value="1"/>
</dbReference>
<protein>
    <recommendedName>
        <fullName evidence="1">CHK kinase-like domain-containing protein</fullName>
    </recommendedName>
</protein>
<reference evidence="2" key="2">
    <citation type="submission" date="2022-10" db="EMBL/GenBank/DDBJ databases">
        <authorList>
            <consortium name="ENA_rothamsted_submissions"/>
            <consortium name="culmorum"/>
            <person name="King R."/>
        </authorList>
    </citation>
    <scope>NUCLEOTIDE SEQUENCE</scope>
</reference>
<evidence type="ECO:0000313" key="2">
    <source>
        <dbReference type="EMBL" id="CAG9808593.1"/>
    </source>
</evidence>
<sequence length="429" mass="50392">MEITNYIAGKLVPELLRQKIIYIDGADDTEFINIDSVDVKELNEAFALTKPYAVDVKLSRYAERDVKHEFHLVVKITPKMPQELYNNFQYDVLFESEETAYRDVIPALGRKDDFPKYYYSHREKTRAVMVLGNFSYEGWKLSQSRVNLDLNHILVAVRELGKFHGECYALKESNHGLFHIITKSFRESRYAMDFDEIYGAMLKASPKRGTQAIRENHELRRMIPEEFLQKIEKLSEDPWNYFKKCVLPVEPLATIIHGDYLRNNIAFQYDEKAPHSPIKVMMFDFQTLRYASPMIDLAVFLANSTGTDVRSTHFSFIFKTYHEEVIKTLMFTLKKFRHEIDDIYSYENFLREYARMSMYGYIIAAQFLQVLHDPEEIDFEQMFAEGQRLGPDFFVQKAMKAGGEVVNYELAGLIYDMYKLHQKLGIELE</sequence>
<dbReference type="OrthoDB" id="191037at2759"/>
<proteinExistence type="predicted"/>
<dbReference type="SMART" id="SM00587">
    <property type="entry name" value="CHK"/>
    <property type="match status" value="1"/>
</dbReference>
<dbReference type="InterPro" id="IPR004119">
    <property type="entry name" value="EcKL"/>
</dbReference>
<dbReference type="AlphaFoldDB" id="A0A9N9S3K1"/>
<name>A0A9N9S3K1_9DIPT</name>
<dbReference type="Gene3D" id="3.90.1200.10">
    <property type="match status" value="1"/>
</dbReference>
<dbReference type="Proteomes" id="UP001153620">
    <property type="component" value="Chromosome 3"/>
</dbReference>
<feature type="domain" description="CHK kinase-like" evidence="1">
    <location>
        <begin position="129"/>
        <end position="331"/>
    </location>
</feature>
<dbReference type="InterPro" id="IPR011009">
    <property type="entry name" value="Kinase-like_dom_sf"/>
</dbReference>
<dbReference type="SUPFAM" id="SSF56112">
    <property type="entry name" value="Protein kinase-like (PK-like)"/>
    <property type="match status" value="1"/>
</dbReference>
<evidence type="ECO:0000313" key="3">
    <source>
        <dbReference type="Proteomes" id="UP001153620"/>
    </source>
</evidence>
<organism evidence="2 3">
    <name type="scientific">Chironomus riparius</name>
    <dbReference type="NCBI Taxonomy" id="315576"/>
    <lineage>
        <taxon>Eukaryota</taxon>
        <taxon>Metazoa</taxon>
        <taxon>Ecdysozoa</taxon>
        <taxon>Arthropoda</taxon>
        <taxon>Hexapoda</taxon>
        <taxon>Insecta</taxon>
        <taxon>Pterygota</taxon>
        <taxon>Neoptera</taxon>
        <taxon>Endopterygota</taxon>
        <taxon>Diptera</taxon>
        <taxon>Nematocera</taxon>
        <taxon>Chironomoidea</taxon>
        <taxon>Chironomidae</taxon>
        <taxon>Chironominae</taxon>
        <taxon>Chironomus</taxon>
    </lineage>
</organism>
<reference evidence="2" key="1">
    <citation type="submission" date="2022-01" db="EMBL/GenBank/DDBJ databases">
        <authorList>
            <person name="King R."/>
        </authorList>
    </citation>
    <scope>NUCLEOTIDE SEQUENCE</scope>
</reference>
<gene>
    <name evidence="2" type="ORF">CHIRRI_LOCUS11431</name>
</gene>
<accession>A0A9N9S3K1</accession>
<keyword evidence="3" id="KW-1185">Reference proteome</keyword>
<dbReference type="EMBL" id="OU895879">
    <property type="protein sequence ID" value="CAG9808593.1"/>
    <property type="molecule type" value="Genomic_DNA"/>
</dbReference>
<dbReference type="InterPro" id="IPR015897">
    <property type="entry name" value="CHK_kinase-like"/>
</dbReference>
<dbReference type="PANTHER" id="PTHR11012">
    <property type="entry name" value="PROTEIN KINASE-LIKE DOMAIN-CONTAINING"/>
    <property type="match status" value="1"/>
</dbReference>
<dbReference type="PANTHER" id="PTHR11012:SF8">
    <property type="entry name" value="JUVENILE HORMONE-INDUCIBLE PROTEIN 26"/>
    <property type="match status" value="1"/>
</dbReference>
<evidence type="ECO:0000259" key="1">
    <source>
        <dbReference type="SMART" id="SM00587"/>
    </source>
</evidence>